<feature type="compositionally biased region" description="Low complexity" evidence="1">
    <location>
        <begin position="198"/>
        <end position="208"/>
    </location>
</feature>
<feature type="region of interest" description="Disordered" evidence="1">
    <location>
        <begin position="83"/>
        <end position="150"/>
    </location>
</feature>
<gene>
    <name evidence="2" type="ORF">OHC33_008548</name>
</gene>
<keyword evidence="3" id="KW-1185">Reference proteome</keyword>
<organism evidence="2 3">
    <name type="scientific">Knufia fluminis</name>
    <dbReference type="NCBI Taxonomy" id="191047"/>
    <lineage>
        <taxon>Eukaryota</taxon>
        <taxon>Fungi</taxon>
        <taxon>Dikarya</taxon>
        <taxon>Ascomycota</taxon>
        <taxon>Pezizomycotina</taxon>
        <taxon>Eurotiomycetes</taxon>
        <taxon>Chaetothyriomycetidae</taxon>
        <taxon>Chaetothyriales</taxon>
        <taxon>Trichomeriaceae</taxon>
        <taxon>Knufia</taxon>
    </lineage>
</organism>
<feature type="region of interest" description="Disordered" evidence="1">
    <location>
        <begin position="173"/>
        <end position="361"/>
    </location>
</feature>
<evidence type="ECO:0000313" key="2">
    <source>
        <dbReference type="EMBL" id="KAK5950329.1"/>
    </source>
</evidence>
<evidence type="ECO:0000313" key="3">
    <source>
        <dbReference type="Proteomes" id="UP001316803"/>
    </source>
</evidence>
<reference evidence="2 3" key="1">
    <citation type="submission" date="2022-12" db="EMBL/GenBank/DDBJ databases">
        <title>Genomic features and morphological characterization of a novel Knufia sp. strain isolated from spacecraft assembly facility.</title>
        <authorList>
            <person name="Teixeira M."/>
            <person name="Chander A.M."/>
            <person name="Stajich J.E."/>
            <person name="Venkateswaran K."/>
        </authorList>
    </citation>
    <scope>NUCLEOTIDE SEQUENCE [LARGE SCALE GENOMIC DNA]</scope>
    <source>
        <strain evidence="2 3">FJI-L2-BK-P2</strain>
    </source>
</reference>
<feature type="compositionally biased region" description="Polar residues" evidence="1">
    <location>
        <begin position="255"/>
        <end position="274"/>
    </location>
</feature>
<protein>
    <submittedName>
        <fullName evidence="2">Uncharacterized protein</fullName>
    </submittedName>
</protein>
<feature type="region of interest" description="Disordered" evidence="1">
    <location>
        <begin position="1"/>
        <end position="43"/>
    </location>
</feature>
<accession>A0AAN8I3G6</accession>
<comment type="caution">
    <text evidence="2">The sequence shown here is derived from an EMBL/GenBank/DDBJ whole genome shotgun (WGS) entry which is preliminary data.</text>
</comment>
<proteinExistence type="predicted"/>
<dbReference type="Proteomes" id="UP001316803">
    <property type="component" value="Unassembled WGS sequence"/>
</dbReference>
<dbReference type="AlphaFoldDB" id="A0AAN8I3G6"/>
<evidence type="ECO:0000256" key="1">
    <source>
        <dbReference type="SAM" id="MobiDB-lite"/>
    </source>
</evidence>
<dbReference type="EMBL" id="JAKLMC020000027">
    <property type="protein sequence ID" value="KAK5950329.1"/>
    <property type="molecule type" value="Genomic_DNA"/>
</dbReference>
<name>A0AAN8I3G6_9EURO</name>
<feature type="compositionally biased region" description="Polar residues" evidence="1">
    <location>
        <begin position="301"/>
        <end position="310"/>
    </location>
</feature>
<feature type="compositionally biased region" description="Basic and acidic residues" evidence="1">
    <location>
        <begin position="326"/>
        <end position="337"/>
    </location>
</feature>
<sequence length="361" mass="39359">MPAIPLAQNHMTDAHGQSASSGLSNRPGSVAAQSNSKRPKLSLQTTSLANTYGALTRGLAPNAAGAQAAFTPTTTNTLANTWDLSIRPSPISRTESPRHPPTRTQTPQQPYTLSLPFGVKSILKNSPLPPSQSSVSASPREPRKKTFFPQPKRVVFQRNLEDFIETTRYVARHSDLTSSSSEESSEEESHPDAPSLSPPEVESSGSQSSPPPSRKRKNRRDGGIYIETNMEQRQHNEEVTSANTPIKNRKRRRWQQTFVPGGTTENEAQSNPIQSEDDVVEGDCPLQAPSQAVEEIDAPQAPSSKQPSLTDDNRDHISTSTNRSSEASDARRNRTEAEPQSPSKEADNPLVGDDLTRRSPS</sequence>
<feature type="compositionally biased region" description="Polar residues" evidence="1">
    <location>
        <begin position="9"/>
        <end position="43"/>
    </location>
</feature>